<dbReference type="AlphaFoldDB" id="A0A2J6SU55"/>
<dbReference type="EMBL" id="KZ613866">
    <property type="protein sequence ID" value="PMD54301.1"/>
    <property type="molecule type" value="Genomic_DNA"/>
</dbReference>
<reference evidence="1 2" key="1">
    <citation type="submission" date="2016-04" db="EMBL/GenBank/DDBJ databases">
        <title>A degradative enzymes factory behind the ericoid mycorrhizal symbiosis.</title>
        <authorList>
            <consortium name="DOE Joint Genome Institute"/>
            <person name="Martino E."/>
            <person name="Morin E."/>
            <person name="Grelet G."/>
            <person name="Kuo A."/>
            <person name="Kohler A."/>
            <person name="Daghino S."/>
            <person name="Barry K."/>
            <person name="Choi C."/>
            <person name="Cichocki N."/>
            <person name="Clum A."/>
            <person name="Copeland A."/>
            <person name="Hainaut M."/>
            <person name="Haridas S."/>
            <person name="Labutti K."/>
            <person name="Lindquist E."/>
            <person name="Lipzen A."/>
            <person name="Khouja H.-R."/>
            <person name="Murat C."/>
            <person name="Ohm R."/>
            <person name="Olson A."/>
            <person name="Spatafora J."/>
            <person name="Veneault-Fourrey C."/>
            <person name="Henrissat B."/>
            <person name="Grigoriev I."/>
            <person name="Martin F."/>
            <person name="Perotto S."/>
        </authorList>
    </citation>
    <scope>NUCLEOTIDE SEQUENCE [LARGE SCALE GENOMIC DNA]</scope>
    <source>
        <strain evidence="1 2">E</strain>
    </source>
</reference>
<accession>A0A2J6SU55</accession>
<keyword evidence="2" id="KW-1185">Reference proteome</keyword>
<dbReference type="Proteomes" id="UP000235371">
    <property type="component" value="Unassembled WGS sequence"/>
</dbReference>
<sequence>MAYSEIQHAARFGSCPLCSRLSPLQWCASRYSSLSNIARELWRASLRRRKSAFTVLPGISTLDFGLQPMRPGPP</sequence>
<gene>
    <name evidence="1" type="ORF">K444DRAFT_618767</name>
</gene>
<evidence type="ECO:0000313" key="1">
    <source>
        <dbReference type="EMBL" id="PMD54301.1"/>
    </source>
</evidence>
<dbReference type="InParanoid" id="A0A2J6SU55"/>
<organism evidence="1 2">
    <name type="scientific">Hyaloscypha bicolor E</name>
    <dbReference type="NCBI Taxonomy" id="1095630"/>
    <lineage>
        <taxon>Eukaryota</taxon>
        <taxon>Fungi</taxon>
        <taxon>Dikarya</taxon>
        <taxon>Ascomycota</taxon>
        <taxon>Pezizomycotina</taxon>
        <taxon>Leotiomycetes</taxon>
        <taxon>Helotiales</taxon>
        <taxon>Hyaloscyphaceae</taxon>
        <taxon>Hyaloscypha</taxon>
        <taxon>Hyaloscypha bicolor</taxon>
    </lineage>
</organism>
<dbReference type="RefSeq" id="XP_024731205.1">
    <property type="nucleotide sequence ID" value="XM_024881391.1"/>
</dbReference>
<name>A0A2J6SU55_9HELO</name>
<proteinExistence type="predicted"/>
<dbReference type="GeneID" id="36589468"/>
<protein>
    <submittedName>
        <fullName evidence="1">Uncharacterized protein</fullName>
    </submittedName>
</protein>
<evidence type="ECO:0000313" key="2">
    <source>
        <dbReference type="Proteomes" id="UP000235371"/>
    </source>
</evidence>